<reference evidence="1" key="1">
    <citation type="submission" date="2020-06" db="EMBL/GenBank/DDBJ databases">
        <authorList>
            <person name="Li T."/>
            <person name="Hu X."/>
            <person name="Zhang T."/>
            <person name="Song X."/>
            <person name="Zhang H."/>
            <person name="Dai N."/>
            <person name="Sheng W."/>
            <person name="Hou X."/>
            <person name="Wei L."/>
        </authorList>
    </citation>
    <scope>NUCLEOTIDE SEQUENCE</scope>
    <source>
        <strain evidence="1">KEN1</strain>
        <tissue evidence="1">Leaf</tissue>
    </source>
</reference>
<dbReference type="AlphaFoldDB" id="A0AAW2XMB4"/>
<organism evidence="1">
    <name type="scientific">Sesamum latifolium</name>
    <dbReference type="NCBI Taxonomy" id="2727402"/>
    <lineage>
        <taxon>Eukaryota</taxon>
        <taxon>Viridiplantae</taxon>
        <taxon>Streptophyta</taxon>
        <taxon>Embryophyta</taxon>
        <taxon>Tracheophyta</taxon>
        <taxon>Spermatophyta</taxon>
        <taxon>Magnoliopsida</taxon>
        <taxon>eudicotyledons</taxon>
        <taxon>Gunneridae</taxon>
        <taxon>Pentapetalae</taxon>
        <taxon>asterids</taxon>
        <taxon>lamiids</taxon>
        <taxon>Lamiales</taxon>
        <taxon>Pedaliaceae</taxon>
        <taxon>Sesamum</taxon>
    </lineage>
</organism>
<dbReference type="EMBL" id="JACGWN010000003">
    <property type="protein sequence ID" value="KAL0454052.1"/>
    <property type="molecule type" value="Genomic_DNA"/>
</dbReference>
<comment type="caution">
    <text evidence="1">The sequence shown here is derived from an EMBL/GenBank/DDBJ whole genome shotgun (WGS) entry which is preliminary data.</text>
</comment>
<name>A0AAW2XMB4_9LAMI</name>
<proteinExistence type="predicted"/>
<accession>A0AAW2XMB4</accession>
<gene>
    <name evidence="1" type="ORF">Slati_0744400</name>
</gene>
<evidence type="ECO:0000313" key="1">
    <source>
        <dbReference type="EMBL" id="KAL0454052.1"/>
    </source>
</evidence>
<sequence>MAEEKFSPRRESKLILRTARNQKAVSGNILEAIAQLSGGEAAGNGPPPTRMKFVVKKEDLKQVLEAIRVRDCRGAVRRAPAATSLEQRLNWMRRRQMMRGRSRVGPWRPVLQSIPEEL</sequence>
<protein>
    <submittedName>
        <fullName evidence="1">Uncharacterized protein</fullName>
    </submittedName>
</protein>
<reference evidence="1" key="2">
    <citation type="journal article" date="2024" name="Plant">
        <title>Genomic evolution and insights into agronomic trait innovations of Sesamum species.</title>
        <authorList>
            <person name="Miao H."/>
            <person name="Wang L."/>
            <person name="Qu L."/>
            <person name="Liu H."/>
            <person name="Sun Y."/>
            <person name="Le M."/>
            <person name="Wang Q."/>
            <person name="Wei S."/>
            <person name="Zheng Y."/>
            <person name="Lin W."/>
            <person name="Duan Y."/>
            <person name="Cao H."/>
            <person name="Xiong S."/>
            <person name="Wang X."/>
            <person name="Wei L."/>
            <person name="Li C."/>
            <person name="Ma Q."/>
            <person name="Ju M."/>
            <person name="Zhao R."/>
            <person name="Li G."/>
            <person name="Mu C."/>
            <person name="Tian Q."/>
            <person name="Mei H."/>
            <person name="Zhang T."/>
            <person name="Gao T."/>
            <person name="Zhang H."/>
        </authorList>
    </citation>
    <scope>NUCLEOTIDE SEQUENCE</scope>
    <source>
        <strain evidence="1">KEN1</strain>
    </source>
</reference>